<dbReference type="SUPFAM" id="SSF53474">
    <property type="entry name" value="alpha/beta-Hydrolases"/>
    <property type="match status" value="1"/>
</dbReference>
<proteinExistence type="predicted"/>
<evidence type="ECO:0000313" key="2">
    <source>
        <dbReference type="EMBL" id="PJM74945.1"/>
    </source>
</evidence>
<dbReference type="InterPro" id="IPR000383">
    <property type="entry name" value="Xaa-Pro-like_dom"/>
</dbReference>
<reference evidence="2 3" key="1">
    <citation type="submission" date="2017-10" db="EMBL/GenBank/DDBJ databases">
        <title>Draft genome sequences of strains TRE 1, TRE 9, TRE H and TRI 7, isolated from tamarins, belonging to four potential novel Bifidobacterium species.</title>
        <authorList>
            <person name="Mattarelli P."/>
            <person name="Modesto M."/>
            <person name="Puglisi E."/>
            <person name="Morelli L."/>
            <person name="Spezio C."/>
            <person name="Bonetti A."/>
            <person name="Sandri C."/>
        </authorList>
    </citation>
    <scope>NUCLEOTIDE SEQUENCE [LARGE SCALE GENOMIC DNA]</scope>
    <source>
        <strain evidence="3">TRI7</strain>
    </source>
</reference>
<evidence type="ECO:0000313" key="3">
    <source>
        <dbReference type="Proteomes" id="UP000231451"/>
    </source>
</evidence>
<dbReference type="AlphaFoldDB" id="A0A2M9HDQ4"/>
<dbReference type="OrthoDB" id="5240615at2"/>
<dbReference type="Proteomes" id="UP000231451">
    <property type="component" value="Unassembled WGS sequence"/>
</dbReference>
<dbReference type="EMBL" id="PEBK01000006">
    <property type="protein sequence ID" value="PJM74945.1"/>
    <property type="molecule type" value="Genomic_DNA"/>
</dbReference>
<name>A0A2M9HDQ4_9BIFI</name>
<evidence type="ECO:0000259" key="1">
    <source>
        <dbReference type="Pfam" id="PF02129"/>
    </source>
</evidence>
<gene>
    <name evidence="2" type="ORF">CSQ87_06840</name>
</gene>
<sequence length="119" mass="13322">MAQAGRRPYPGHSRLFALQQAWRPVQCQLRCDQHRIPQGSGIRSAALRIARPGLLVQVWIYGYAICVVDERGIGHSGGDMYFMGTQAGRDVHDTIEYIARQDWCTGKVCMMGNSQLAMI</sequence>
<keyword evidence="3" id="KW-1185">Reference proteome</keyword>
<dbReference type="InterPro" id="IPR029058">
    <property type="entry name" value="AB_hydrolase_fold"/>
</dbReference>
<feature type="domain" description="Xaa-Pro dipeptidyl-peptidase-like" evidence="1">
    <location>
        <begin position="61"/>
        <end position="118"/>
    </location>
</feature>
<dbReference type="Pfam" id="PF02129">
    <property type="entry name" value="Peptidase_S15"/>
    <property type="match status" value="1"/>
</dbReference>
<comment type="caution">
    <text evidence="2">The sequence shown here is derived from an EMBL/GenBank/DDBJ whole genome shotgun (WGS) entry which is preliminary data.</text>
</comment>
<accession>A0A2M9HDQ4</accession>
<protein>
    <recommendedName>
        <fullName evidence="1">Xaa-Pro dipeptidyl-peptidase-like domain-containing protein</fullName>
    </recommendedName>
</protein>
<dbReference type="Gene3D" id="3.40.50.1820">
    <property type="entry name" value="alpha/beta hydrolase"/>
    <property type="match status" value="1"/>
</dbReference>
<organism evidence="2 3">
    <name type="scientific">Bifidobacterium simiarum</name>
    <dbReference type="NCBI Taxonomy" id="2045441"/>
    <lineage>
        <taxon>Bacteria</taxon>
        <taxon>Bacillati</taxon>
        <taxon>Actinomycetota</taxon>
        <taxon>Actinomycetes</taxon>
        <taxon>Bifidobacteriales</taxon>
        <taxon>Bifidobacteriaceae</taxon>
        <taxon>Bifidobacterium</taxon>
    </lineage>
</organism>
<dbReference type="GO" id="GO:0016787">
    <property type="term" value="F:hydrolase activity"/>
    <property type="evidence" value="ECO:0007669"/>
    <property type="project" value="InterPro"/>
</dbReference>